<proteinExistence type="predicted"/>
<evidence type="ECO:0000313" key="2">
    <source>
        <dbReference type="EMBL" id="PRQ74824.1"/>
    </source>
</evidence>
<reference evidence="2 3" key="1">
    <citation type="journal article" date="2018" name="Elife">
        <title>Functional genomics of lipid metabolism in the oleaginous yeast Rhodosporidium toruloides.</title>
        <authorList>
            <person name="Coradetti S.T."/>
            <person name="Pinel D."/>
            <person name="Geiselman G."/>
            <person name="Ito M."/>
            <person name="Mondo S."/>
            <person name="Reilly M.C."/>
            <person name="Cheng Y.F."/>
            <person name="Bauer S."/>
            <person name="Grigoriev I."/>
            <person name="Gladden J.M."/>
            <person name="Simmons B.A."/>
            <person name="Brem R."/>
            <person name="Arkin A.P."/>
            <person name="Skerker J.M."/>
        </authorList>
    </citation>
    <scope>NUCLEOTIDE SEQUENCE [LARGE SCALE GENOMIC DNA]</scope>
    <source>
        <strain evidence="2 3">NBRC 0880</strain>
    </source>
</reference>
<dbReference type="OrthoDB" id="2528763at2759"/>
<protein>
    <recommendedName>
        <fullName evidence="4">F-box domain-containing protein</fullName>
    </recommendedName>
</protein>
<accession>A0A2T0A9Y3</accession>
<dbReference type="SUPFAM" id="SSF81383">
    <property type="entry name" value="F-box domain"/>
    <property type="match status" value="1"/>
</dbReference>
<gene>
    <name evidence="2" type="ORF">AAT19DRAFT_13846</name>
</gene>
<organism evidence="2 3">
    <name type="scientific">Rhodotorula toruloides</name>
    <name type="common">Yeast</name>
    <name type="synonym">Rhodosporidium toruloides</name>
    <dbReference type="NCBI Taxonomy" id="5286"/>
    <lineage>
        <taxon>Eukaryota</taxon>
        <taxon>Fungi</taxon>
        <taxon>Dikarya</taxon>
        <taxon>Basidiomycota</taxon>
        <taxon>Pucciniomycotina</taxon>
        <taxon>Microbotryomycetes</taxon>
        <taxon>Sporidiobolales</taxon>
        <taxon>Sporidiobolaceae</taxon>
        <taxon>Rhodotorula</taxon>
    </lineage>
</organism>
<dbReference type="EMBL" id="LCTV02000005">
    <property type="protein sequence ID" value="PRQ74824.1"/>
    <property type="molecule type" value="Genomic_DNA"/>
</dbReference>
<name>A0A2T0A9Y3_RHOTO</name>
<dbReference type="AlphaFoldDB" id="A0A2T0A9Y3"/>
<evidence type="ECO:0000313" key="3">
    <source>
        <dbReference type="Proteomes" id="UP000239560"/>
    </source>
</evidence>
<comment type="caution">
    <text evidence="2">The sequence shown here is derived from an EMBL/GenBank/DDBJ whole genome shotgun (WGS) entry which is preliminary data.</text>
</comment>
<evidence type="ECO:0008006" key="4">
    <source>
        <dbReference type="Google" id="ProtNLM"/>
    </source>
</evidence>
<dbReference type="InterPro" id="IPR036047">
    <property type="entry name" value="F-box-like_dom_sf"/>
</dbReference>
<sequence>MPAARRASRASAAAVSYAEASLGEEDGGLNVRAKAGTAKGASREAHCPATAVSLNLRNPLQAARGRAMLRKRRTTRRTRTRVMRRRRSTTARVVPATTMTPNGTLSRSAVRAQLAARRAGNLQDPTSSPSCRLTPFTEIASFLPQGTLVELRRVCKAFHRLLTDKTSGSVIWKRARARDEMPELAAGLLKDWQYYTLEKDQHCVRCGNVQFIPDRFLLRRLCRQCRKKHLVRTTFLKRLHPDLHPLVKDCLIPSFYKPGRLTYESSARHAFDEDIPALDKHLWSLQEQDEENPLTEEPAAATTSTRPGRAAKASASKKVRKGNPGKPVEGSRVDKFVKERQEIKKLVEQDARMLEKKFGKFIKGRGDESDSN</sequence>
<evidence type="ECO:0000256" key="1">
    <source>
        <dbReference type="SAM" id="MobiDB-lite"/>
    </source>
</evidence>
<dbReference type="Proteomes" id="UP000239560">
    <property type="component" value="Unassembled WGS sequence"/>
</dbReference>
<feature type="region of interest" description="Disordered" evidence="1">
    <location>
        <begin position="288"/>
        <end position="335"/>
    </location>
</feature>